<dbReference type="RefSeq" id="YP_009482691.1">
    <property type="nucleotide sequence ID" value="NC_037666.1"/>
</dbReference>
<evidence type="ECO:0000313" key="2">
    <source>
        <dbReference type="EMBL" id="AVK76688.1"/>
    </source>
</evidence>
<dbReference type="PANTHER" id="PTHR46586">
    <property type="entry name" value="ANKYRIN REPEAT-CONTAINING PROTEIN"/>
    <property type="match status" value="1"/>
</dbReference>
<accession>A0A2U7UDZ9</accession>
<dbReference type="EMBL" id="MG011690">
    <property type="protein sequence ID" value="AVK76688.1"/>
    <property type="molecule type" value="Genomic_DNA"/>
</dbReference>
<dbReference type="InterPro" id="IPR036770">
    <property type="entry name" value="Ankyrin_rpt-contain_sf"/>
</dbReference>
<dbReference type="InterPro" id="IPR052050">
    <property type="entry name" value="SecEffector_AnkRepeat"/>
</dbReference>
<dbReference type="GeneID" id="36843401"/>
<organism evidence="2">
    <name type="scientific">Pandoravirus neocaledonia</name>
    <dbReference type="NCBI Taxonomy" id="2107708"/>
    <lineage>
        <taxon>Viruses</taxon>
        <taxon>Pandoravirus</taxon>
    </lineage>
</organism>
<feature type="domain" description="F-box" evidence="1">
    <location>
        <begin position="16"/>
        <end position="56"/>
    </location>
</feature>
<dbReference type="SUPFAM" id="SSF48403">
    <property type="entry name" value="Ankyrin repeat"/>
    <property type="match status" value="1"/>
</dbReference>
<dbReference type="KEGG" id="vg:36843401"/>
<evidence type="ECO:0000259" key="1">
    <source>
        <dbReference type="SMART" id="SM00256"/>
    </source>
</evidence>
<dbReference type="Gene3D" id="1.25.40.20">
    <property type="entry name" value="Ankyrin repeat-containing domain"/>
    <property type="match status" value="1"/>
</dbReference>
<dbReference type="InterPro" id="IPR036047">
    <property type="entry name" value="F-box-like_dom_sf"/>
</dbReference>
<dbReference type="SMART" id="SM00256">
    <property type="entry name" value="FBOX"/>
    <property type="match status" value="1"/>
</dbReference>
<name>A0A2U7UDZ9_9VIRU</name>
<protein>
    <submittedName>
        <fullName evidence="2">Ankyrin repeat domain containing protein</fullName>
    </submittedName>
</protein>
<proteinExistence type="predicted"/>
<dbReference type="PANTHER" id="PTHR46586:SF3">
    <property type="entry name" value="ANKYRIN REPEAT-CONTAINING PROTEIN"/>
    <property type="match status" value="1"/>
</dbReference>
<reference evidence="2" key="1">
    <citation type="journal article" date="2018" name="Nat. Commun.">
        <title>Diversity and evolution of the emerging Pandoraviridae family.</title>
        <authorList>
            <person name="Legendre M."/>
            <person name="Fabre E."/>
            <person name="Poirot O."/>
            <person name="Jeudy S."/>
            <person name="Lartigue A."/>
            <person name="Alempic J.M."/>
            <person name="Beucher L."/>
            <person name="Philippe N."/>
            <person name="Bertaux L."/>
            <person name="Christo-Foroux E."/>
            <person name="Labadie K."/>
            <person name="Coute Y."/>
            <person name="Abergel C."/>
            <person name="Claverie J.M."/>
        </authorList>
    </citation>
    <scope>NUCLEOTIDE SEQUENCE [LARGE SCALE GENOMIC DNA]</scope>
    <source>
        <strain evidence="2">Neocaledonia</strain>
    </source>
</reference>
<dbReference type="InterPro" id="IPR001810">
    <property type="entry name" value="F-box_dom"/>
</dbReference>
<sequence length="211" mass="23364">MEGGSEPKGDGCGLPIPNEITSMILENLDEIDAVAAAWVSREWRQLLASGSRRARHPEARQLTPRAYTTALIERGHLGVLQWARENRCPLNREACMYAAVAGGHLGAVEWLHAGGYPLKEDLCHYAAYMGQLGVLQWLRANGCPWNAETCAEAALGGHLDVLKWARANGCPWDVRVRLYADHAGHAHVVRWARSNGCRLKRPKKGKRKSNK</sequence>
<dbReference type="SUPFAM" id="SSF81383">
    <property type="entry name" value="F-box domain"/>
    <property type="match status" value="1"/>
</dbReference>
<gene>
    <name evidence="2" type="ORF">pneo_cds_1081</name>
</gene>
<dbReference type="Proteomes" id="UP000249287">
    <property type="component" value="Segment"/>
</dbReference>